<comment type="caution">
    <text evidence="1">The sequence shown here is derived from an EMBL/GenBank/DDBJ whole genome shotgun (WGS) entry which is preliminary data.</text>
</comment>
<gene>
    <name evidence="1" type="ORF">Vadar_029328</name>
</gene>
<organism evidence="1 2">
    <name type="scientific">Vaccinium darrowii</name>
    <dbReference type="NCBI Taxonomy" id="229202"/>
    <lineage>
        <taxon>Eukaryota</taxon>
        <taxon>Viridiplantae</taxon>
        <taxon>Streptophyta</taxon>
        <taxon>Embryophyta</taxon>
        <taxon>Tracheophyta</taxon>
        <taxon>Spermatophyta</taxon>
        <taxon>Magnoliopsida</taxon>
        <taxon>eudicotyledons</taxon>
        <taxon>Gunneridae</taxon>
        <taxon>Pentapetalae</taxon>
        <taxon>asterids</taxon>
        <taxon>Ericales</taxon>
        <taxon>Ericaceae</taxon>
        <taxon>Vaccinioideae</taxon>
        <taxon>Vaccinieae</taxon>
        <taxon>Vaccinium</taxon>
    </lineage>
</organism>
<protein>
    <submittedName>
        <fullName evidence="1">Uncharacterized protein</fullName>
    </submittedName>
</protein>
<dbReference type="Proteomes" id="UP000828048">
    <property type="component" value="Chromosome 8"/>
</dbReference>
<name>A0ACB7YH46_9ERIC</name>
<dbReference type="EMBL" id="CM037158">
    <property type="protein sequence ID" value="KAH7852800.1"/>
    <property type="molecule type" value="Genomic_DNA"/>
</dbReference>
<accession>A0ACB7YH46</accession>
<keyword evidence="2" id="KW-1185">Reference proteome</keyword>
<evidence type="ECO:0000313" key="1">
    <source>
        <dbReference type="EMBL" id="KAH7852800.1"/>
    </source>
</evidence>
<proteinExistence type="predicted"/>
<sequence>MLPVDPQALCYVALKNEKPIVPTDLYRAVRDSQLIGLSGYSKEALDFGNGRSQKPQRSLQGHMDQLTMSNFVGTAKILCC</sequence>
<reference evidence="1 2" key="1">
    <citation type="journal article" date="2021" name="Hortic Res">
        <title>High-quality reference genome and annotation aids understanding of berry development for evergreen blueberry (Vaccinium darrowii).</title>
        <authorList>
            <person name="Yu J."/>
            <person name="Hulse-Kemp A.M."/>
            <person name="Babiker E."/>
            <person name="Staton M."/>
        </authorList>
    </citation>
    <scope>NUCLEOTIDE SEQUENCE [LARGE SCALE GENOMIC DNA]</scope>
    <source>
        <strain evidence="2">cv. NJ 8807/NJ 8810</strain>
        <tissue evidence="1">Young leaf</tissue>
    </source>
</reference>
<evidence type="ECO:0000313" key="2">
    <source>
        <dbReference type="Proteomes" id="UP000828048"/>
    </source>
</evidence>